<reference evidence="1" key="1">
    <citation type="submission" date="2020-12" db="EMBL/GenBank/DDBJ databases">
        <title>Vagococcus allomyrinae sp. nov. and Enterococcus lavae sp. nov., isolated from the larvae of Allomyrina dichotoma.</title>
        <authorList>
            <person name="Lee S.D."/>
        </authorList>
    </citation>
    <scope>NUCLEOTIDE SEQUENCE</scope>
    <source>
        <strain evidence="1">BWB3-3</strain>
    </source>
</reference>
<dbReference type="AlphaFoldDB" id="A0A940PAN6"/>
<dbReference type="EMBL" id="JAEEGA010000003">
    <property type="protein sequence ID" value="MBP1040548.1"/>
    <property type="molecule type" value="Genomic_DNA"/>
</dbReference>
<gene>
    <name evidence="1" type="ORF">I6N95_05995</name>
</gene>
<protein>
    <recommendedName>
        <fullName evidence="3">Nucleotide pyrophosphohydrolase</fullName>
    </recommendedName>
</protein>
<evidence type="ECO:0000313" key="2">
    <source>
        <dbReference type="Proteomes" id="UP000674938"/>
    </source>
</evidence>
<accession>A0A940PAN6</accession>
<dbReference type="Gene3D" id="1.10.287.1080">
    <property type="entry name" value="MazG-like"/>
    <property type="match status" value="1"/>
</dbReference>
<evidence type="ECO:0000313" key="1">
    <source>
        <dbReference type="EMBL" id="MBP1040548.1"/>
    </source>
</evidence>
<organism evidence="1 2">
    <name type="scientific">Vagococcus allomyrinae</name>
    <dbReference type="NCBI Taxonomy" id="2794353"/>
    <lineage>
        <taxon>Bacteria</taxon>
        <taxon>Bacillati</taxon>
        <taxon>Bacillota</taxon>
        <taxon>Bacilli</taxon>
        <taxon>Lactobacillales</taxon>
        <taxon>Enterococcaceae</taxon>
        <taxon>Vagococcus</taxon>
    </lineage>
</organism>
<dbReference type="RefSeq" id="WP_209525631.1">
    <property type="nucleotide sequence ID" value="NZ_JAEEGA010000003.1"/>
</dbReference>
<name>A0A940PAN6_9ENTE</name>
<evidence type="ECO:0008006" key="3">
    <source>
        <dbReference type="Google" id="ProtNLM"/>
    </source>
</evidence>
<dbReference type="Proteomes" id="UP000674938">
    <property type="component" value="Unassembled WGS sequence"/>
</dbReference>
<proteinExistence type="predicted"/>
<keyword evidence="2" id="KW-1185">Reference proteome</keyword>
<sequence>MTQLRHLQKEVFRNKCAKGFNTSNVEKELCLIQGELAEVYQAYLKKDGTLGEELADVAIYLLGLSEMLKIDLQKEIEQKISINDQRQYEVIEGVLTRTYEPKR</sequence>
<dbReference type="SUPFAM" id="SSF101386">
    <property type="entry name" value="all-alpha NTP pyrophosphatases"/>
    <property type="match status" value="1"/>
</dbReference>
<comment type="caution">
    <text evidence="1">The sequence shown here is derived from an EMBL/GenBank/DDBJ whole genome shotgun (WGS) entry which is preliminary data.</text>
</comment>